<reference evidence="1 2" key="1">
    <citation type="submission" date="2022-10" db="EMBL/GenBank/DDBJ databases">
        <title>The complete genomes of actinobacterial strains from the NBC collection.</title>
        <authorList>
            <person name="Joergensen T.S."/>
            <person name="Alvarez Arevalo M."/>
            <person name="Sterndorff E.B."/>
            <person name="Faurdal D."/>
            <person name="Vuksanovic O."/>
            <person name="Mourched A.-S."/>
            <person name="Charusanti P."/>
            <person name="Shaw S."/>
            <person name="Blin K."/>
            <person name="Weber T."/>
        </authorList>
    </citation>
    <scope>NUCLEOTIDE SEQUENCE [LARGE SCALE GENOMIC DNA]</scope>
    <source>
        <strain evidence="1 2">NBC_01247</strain>
        <plasmid evidence="1 2">unnamed1</plasmid>
    </source>
</reference>
<geneLocation type="plasmid" evidence="1 2">
    <name>unnamed1</name>
</geneLocation>
<evidence type="ECO:0008006" key="3">
    <source>
        <dbReference type="Google" id="ProtNLM"/>
    </source>
</evidence>
<keyword evidence="1" id="KW-0614">Plasmid</keyword>
<keyword evidence="2" id="KW-1185">Reference proteome</keyword>
<dbReference type="InterPro" id="IPR036513">
    <property type="entry name" value="STAS_dom_sf"/>
</dbReference>
<protein>
    <recommendedName>
        <fullName evidence="3">STAS domain-containing protein</fullName>
    </recommendedName>
</protein>
<sequence length="122" mass="12866">MPDRAWTSWLLTRGPVRAVDVRRAGPGSVVVALRGPVGEKDGQRAARALAHVLATGPREAHIDLAHARSMPPSSVAALFLPLTVMARAHGVALTVHRADPGTRAALRGLGLDRALDYSDEAP</sequence>
<dbReference type="EMBL" id="CP108483">
    <property type="protein sequence ID" value="WUS61891.1"/>
    <property type="molecule type" value="Genomic_DNA"/>
</dbReference>
<dbReference type="Gene3D" id="3.30.750.24">
    <property type="entry name" value="STAS domain"/>
    <property type="match status" value="1"/>
</dbReference>
<dbReference type="RefSeq" id="WP_329501501.1">
    <property type="nucleotide sequence ID" value="NZ_CP108461.1"/>
</dbReference>
<dbReference type="Proteomes" id="UP001432014">
    <property type="component" value="Plasmid unnamed1"/>
</dbReference>
<organism evidence="1 2">
    <name type="scientific">Kitasatospora herbaricolor</name>
    <dbReference type="NCBI Taxonomy" id="68217"/>
    <lineage>
        <taxon>Bacteria</taxon>
        <taxon>Bacillati</taxon>
        <taxon>Actinomycetota</taxon>
        <taxon>Actinomycetes</taxon>
        <taxon>Kitasatosporales</taxon>
        <taxon>Streptomycetaceae</taxon>
        <taxon>Kitasatospora</taxon>
    </lineage>
</organism>
<evidence type="ECO:0000313" key="2">
    <source>
        <dbReference type="Proteomes" id="UP001432014"/>
    </source>
</evidence>
<name>A0ABZ1WLY9_9ACTN</name>
<gene>
    <name evidence="1" type="ORF">OG469_41150</name>
</gene>
<proteinExistence type="predicted"/>
<accession>A0ABZ1WLY9</accession>
<evidence type="ECO:0000313" key="1">
    <source>
        <dbReference type="EMBL" id="WUS61891.1"/>
    </source>
</evidence>